<evidence type="ECO:0000313" key="2">
    <source>
        <dbReference type="EMBL" id="EMC25574.1"/>
    </source>
</evidence>
<comment type="similarity">
    <text evidence="1">Belongs to the UPF0223 family.</text>
</comment>
<sequence length="92" mass="10598">MTKNYAYPLDLSWSTEEMTSVLSFLNLVEKAYENKVEAALLLKSYQNYKTIVSSKSQEKQIDRNFERVSGYSIYRAVQAAKAKEKGFISLEN</sequence>
<organism evidence="2 3">
    <name type="scientific">Streptococcus mutans SM6</name>
    <dbReference type="NCBI Taxonomy" id="857119"/>
    <lineage>
        <taxon>Bacteria</taxon>
        <taxon>Bacillati</taxon>
        <taxon>Bacillota</taxon>
        <taxon>Bacilli</taxon>
        <taxon>Lactobacillales</taxon>
        <taxon>Streptococcaceae</taxon>
        <taxon>Streptococcus</taxon>
    </lineage>
</organism>
<dbReference type="InterPro" id="IPR007920">
    <property type="entry name" value="UPF0223"/>
</dbReference>
<gene>
    <name evidence="2" type="ORF">SMU82_01145</name>
</gene>
<evidence type="ECO:0000256" key="1">
    <source>
        <dbReference type="HAMAP-Rule" id="MF_01041"/>
    </source>
</evidence>
<dbReference type="NCBIfam" id="NF003353">
    <property type="entry name" value="PRK04387.1"/>
    <property type="match status" value="1"/>
</dbReference>
<dbReference type="InterPro" id="IPR023324">
    <property type="entry name" value="BH2638-like_sf"/>
</dbReference>
<dbReference type="Proteomes" id="UP000011676">
    <property type="component" value="Unassembled WGS sequence"/>
</dbReference>
<dbReference type="PIRSF" id="PIRSF037260">
    <property type="entry name" value="UPF0223"/>
    <property type="match status" value="1"/>
</dbReference>
<dbReference type="Pfam" id="PF05256">
    <property type="entry name" value="UPF0223"/>
    <property type="match status" value="1"/>
</dbReference>
<dbReference type="HAMAP" id="MF_01041">
    <property type="entry name" value="UPF0223"/>
    <property type="match status" value="1"/>
</dbReference>
<protein>
    <recommendedName>
        <fullName evidence="1">UPF0223 protein SMU82_01145</fullName>
    </recommendedName>
</protein>
<dbReference type="RefSeq" id="WP_002283585.1">
    <property type="nucleotide sequence ID" value="NZ_AHSR01000004.1"/>
</dbReference>
<accession>A0A829BQJ0</accession>
<dbReference type="AlphaFoldDB" id="A0A829BQJ0"/>
<dbReference type="EMBL" id="AHSR01000004">
    <property type="protein sequence ID" value="EMC25574.1"/>
    <property type="molecule type" value="Genomic_DNA"/>
</dbReference>
<dbReference type="Gene3D" id="1.10.220.80">
    <property type="entry name" value="BH2638-like"/>
    <property type="match status" value="1"/>
</dbReference>
<proteinExistence type="inferred from homology"/>
<name>A0A829BQJ0_STRMG</name>
<reference evidence="2 3" key="1">
    <citation type="journal article" date="2013" name="Mol. Biol. Evol.">
        <title>Evolutionary and population genomics of the cavity causing bacteria Streptococcus mutans.</title>
        <authorList>
            <person name="Cornejo O.E."/>
            <person name="Lefebure T."/>
            <person name="Pavinski Bitar P.D."/>
            <person name="Lang P."/>
            <person name="Richards V.P."/>
            <person name="Eilertson K."/>
            <person name="Do T."/>
            <person name="Beighton D."/>
            <person name="Zeng L."/>
            <person name="Ahn S.J."/>
            <person name="Burne R.A."/>
            <person name="Siepel A."/>
            <person name="Bustamante C.D."/>
            <person name="Stanhope M.J."/>
        </authorList>
    </citation>
    <scope>NUCLEOTIDE SEQUENCE [LARGE SCALE GENOMIC DNA]</scope>
    <source>
        <strain evidence="2 3">SM6</strain>
    </source>
</reference>
<evidence type="ECO:0000313" key="3">
    <source>
        <dbReference type="Proteomes" id="UP000011676"/>
    </source>
</evidence>
<dbReference type="SUPFAM" id="SSF158504">
    <property type="entry name" value="BH2638-like"/>
    <property type="match status" value="1"/>
</dbReference>
<comment type="caution">
    <text evidence="2">The sequence shown here is derived from an EMBL/GenBank/DDBJ whole genome shotgun (WGS) entry which is preliminary data.</text>
</comment>